<dbReference type="AlphaFoldDB" id="A0A9Q3GQR9"/>
<gene>
    <name evidence="2" type="ORF">O181_015422</name>
</gene>
<dbReference type="Proteomes" id="UP000765509">
    <property type="component" value="Unassembled WGS sequence"/>
</dbReference>
<evidence type="ECO:0008006" key="4">
    <source>
        <dbReference type="Google" id="ProtNLM"/>
    </source>
</evidence>
<evidence type="ECO:0000313" key="2">
    <source>
        <dbReference type="EMBL" id="MBW0475707.1"/>
    </source>
</evidence>
<keyword evidence="3" id="KW-1185">Reference proteome</keyword>
<feature type="region of interest" description="Disordered" evidence="1">
    <location>
        <begin position="185"/>
        <end position="207"/>
    </location>
</feature>
<sequence length="271" mass="31827">MIQNLEDMVRIFCAYSLKFKYCYGITHYWCTLLLELKLAYKTSIHSITNQTPAILEKGWNYRLPQDLLRKDLVERYPTSASFKGKIEKARKNAVRCMENLFSYAKYKWDKSHANPDFKVFNLVLVSTTNFNKIKGCKKLKYSFAGPFFIRVHHGENGFEVELSEGLSNKHPKFPVSFINPYKSCDSEKLPSRNKPPQNKPPVEPSGVKKITKVLKERKLRTKKGREYLVRYSYPTFEDKWLAEKYTPEATILFRRFRHTRNKDITKASSLV</sequence>
<evidence type="ECO:0000256" key="1">
    <source>
        <dbReference type="SAM" id="MobiDB-lite"/>
    </source>
</evidence>
<accession>A0A9Q3GQR9</accession>
<protein>
    <recommendedName>
        <fullName evidence="4">Chromo domain-containing protein</fullName>
    </recommendedName>
</protein>
<proteinExistence type="predicted"/>
<comment type="caution">
    <text evidence="2">The sequence shown here is derived from an EMBL/GenBank/DDBJ whole genome shotgun (WGS) entry which is preliminary data.</text>
</comment>
<organism evidence="2 3">
    <name type="scientific">Austropuccinia psidii MF-1</name>
    <dbReference type="NCBI Taxonomy" id="1389203"/>
    <lineage>
        <taxon>Eukaryota</taxon>
        <taxon>Fungi</taxon>
        <taxon>Dikarya</taxon>
        <taxon>Basidiomycota</taxon>
        <taxon>Pucciniomycotina</taxon>
        <taxon>Pucciniomycetes</taxon>
        <taxon>Pucciniales</taxon>
        <taxon>Sphaerophragmiaceae</taxon>
        <taxon>Austropuccinia</taxon>
    </lineage>
</organism>
<reference evidence="2" key="1">
    <citation type="submission" date="2021-03" db="EMBL/GenBank/DDBJ databases">
        <title>Draft genome sequence of rust myrtle Austropuccinia psidii MF-1, a brazilian biotype.</title>
        <authorList>
            <person name="Quecine M.C."/>
            <person name="Pachon D.M.R."/>
            <person name="Bonatelli M.L."/>
            <person name="Correr F.H."/>
            <person name="Franceschini L.M."/>
            <person name="Leite T.F."/>
            <person name="Margarido G.R.A."/>
            <person name="Almeida C.A."/>
            <person name="Ferrarezi J.A."/>
            <person name="Labate C.A."/>
        </authorList>
    </citation>
    <scope>NUCLEOTIDE SEQUENCE</scope>
    <source>
        <strain evidence="2">MF-1</strain>
    </source>
</reference>
<dbReference type="EMBL" id="AVOT02004207">
    <property type="protein sequence ID" value="MBW0475707.1"/>
    <property type="molecule type" value="Genomic_DNA"/>
</dbReference>
<evidence type="ECO:0000313" key="3">
    <source>
        <dbReference type="Proteomes" id="UP000765509"/>
    </source>
</evidence>
<name>A0A9Q3GQR9_9BASI</name>
<dbReference type="OrthoDB" id="413122at2759"/>